<reference evidence="2 3" key="1">
    <citation type="submission" date="2019-09" db="EMBL/GenBank/DDBJ databases">
        <title>Taxonomy of Antarctic Massilia spp.: description of Massilia rubra sp. nov., Massilia aquatica sp. nov., Massilia mucilaginosa sp. nov., Massilia frigida sp. nov. isolated from streams, lakes and regoliths.</title>
        <authorList>
            <person name="Holochova P."/>
            <person name="Sedlacek I."/>
            <person name="Kralova S."/>
            <person name="Maslanova I."/>
            <person name="Busse H.-J."/>
            <person name="Stankova E."/>
            <person name="Vrbovska V."/>
            <person name="Kovarovic V."/>
            <person name="Bartak M."/>
            <person name="Svec P."/>
            <person name="Pantucek R."/>
        </authorList>
    </citation>
    <scope>NUCLEOTIDE SEQUENCE [LARGE SCALE GENOMIC DNA]</scope>
    <source>
        <strain evidence="2 3">CCM 8693</strain>
    </source>
</reference>
<dbReference type="Pfam" id="PF18299">
    <property type="entry name" value="R2K_2"/>
    <property type="match status" value="1"/>
</dbReference>
<name>A0ABX0M622_9BURK</name>
<evidence type="ECO:0000313" key="2">
    <source>
        <dbReference type="EMBL" id="NHZ42629.1"/>
    </source>
</evidence>
<evidence type="ECO:0000313" key="3">
    <source>
        <dbReference type="Proteomes" id="UP000819052"/>
    </source>
</evidence>
<comment type="caution">
    <text evidence="2">The sequence shown here is derived from an EMBL/GenBank/DDBJ whole genome shotgun (WGS) entry which is preliminary data.</text>
</comment>
<dbReference type="EMBL" id="VVIW01000014">
    <property type="protein sequence ID" value="NHZ42629.1"/>
    <property type="molecule type" value="Genomic_DNA"/>
</dbReference>
<proteinExistence type="predicted"/>
<dbReference type="InterPro" id="IPR041261">
    <property type="entry name" value="R2K_2"/>
</dbReference>
<feature type="domain" description="ATP-grasp" evidence="1">
    <location>
        <begin position="81"/>
        <end position="235"/>
    </location>
</feature>
<keyword evidence="3" id="KW-1185">Reference proteome</keyword>
<dbReference type="RefSeq" id="WP_167078627.1">
    <property type="nucleotide sequence ID" value="NZ_VVIW01000014.1"/>
</dbReference>
<organism evidence="2 3">
    <name type="scientific">Massilia aquatica</name>
    <dbReference type="NCBI Taxonomy" id="2609000"/>
    <lineage>
        <taxon>Bacteria</taxon>
        <taxon>Pseudomonadati</taxon>
        <taxon>Pseudomonadota</taxon>
        <taxon>Betaproteobacteria</taxon>
        <taxon>Burkholderiales</taxon>
        <taxon>Oxalobacteraceae</taxon>
        <taxon>Telluria group</taxon>
        <taxon>Massilia</taxon>
    </lineage>
</organism>
<protein>
    <submittedName>
        <fullName evidence="2">DUF4343 domain-containing protein</fullName>
    </submittedName>
</protein>
<gene>
    <name evidence="2" type="ORF">F1609_21000</name>
</gene>
<accession>A0ABX0M622</accession>
<evidence type="ECO:0000259" key="1">
    <source>
        <dbReference type="Pfam" id="PF18299"/>
    </source>
</evidence>
<dbReference type="Proteomes" id="UP000819052">
    <property type="component" value="Unassembled WGS sequence"/>
</dbReference>
<sequence>MPTLILTPRYTDDAQALWKAAAALGWQVERLVSWRVPAALQTLSEPVLYGEALFGPALAAELGLDLLGPPEDWLVRLPFAYRKRAISLSTLGQARQLTAPAFVKPPNDKSFPAAVYKGADLPTEYDDDMPVLVSDVVTWEKEFRCFILDRTLRTFSVYARAGELQRDADFHSTPEEDAQVQEFIGRLLADPAVDLPAATVVDVGTIAGLGWACVEQNAAWGAGIYGCDPSQVLEVLQRASIKLDNKDRR</sequence>